<keyword evidence="1" id="KW-0472">Membrane</keyword>
<dbReference type="AlphaFoldDB" id="A0A1J1H436"/>
<keyword evidence="1" id="KW-0812">Transmembrane</keyword>
<evidence type="ECO:0000313" key="2">
    <source>
        <dbReference type="EMBL" id="CRG99668.1"/>
    </source>
</evidence>
<dbReference type="RefSeq" id="XP_028532673.1">
    <property type="nucleotide sequence ID" value="XM_028676155.1"/>
</dbReference>
<feature type="transmembrane region" description="Helical" evidence="1">
    <location>
        <begin position="42"/>
        <end position="61"/>
    </location>
</feature>
<dbReference type="Proteomes" id="UP000220158">
    <property type="component" value="Chromosome 8"/>
</dbReference>
<keyword evidence="1" id="KW-1133">Transmembrane helix</keyword>
<dbReference type="KEGG" id="prel:PRELSG_0809400"/>
<dbReference type="EMBL" id="LN835303">
    <property type="protein sequence ID" value="CRG99668.1"/>
    <property type="molecule type" value="Genomic_DNA"/>
</dbReference>
<gene>
    <name evidence="2" type="ORF">PRELSG_0809400</name>
</gene>
<dbReference type="VEuPathDB" id="PlasmoDB:PRELSG_0809400"/>
<dbReference type="OrthoDB" id="377829at2759"/>
<evidence type="ECO:0000313" key="3">
    <source>
        <dbReference type="Proteomes" id="UP000220158"/>
    </source>
</evidence>
<feature type="transmembrane region" description="Helical" evidence="1">
    <location>
        <begin position="68"/>
        <end position="93"/>
    </location>
</feature>
<name>A0A1J1H436_PLARL</name>
<feature type="transmembrane region" description="Helical" evidence="1">
    <location>
        <begin position="12"/>
        <end position="36"/>
    </location>
</feature>
<feature type="transmembrane region" description="Helical" evidence="1">
    <location>
        <begin position="105"/>
        <end position="125"/>
    </location>
</feature>
<evidence type="ECO:0000256" key="1">
    <source>
        <dbReference type="SAM" id="Phobius"/>
    </source>
</evidence>
<dbReference type="GeneID" id="39735770"/>
<accession>A0A1J1H436</accession>
<protein>
    <submittedName>
        <fullName evidence="2">Uncharacterized protein</fullName>
    </submittedName>
</protein>
<reference evidence="2 3" key="1">
    <citation type="submission" date="2015-04" db="EMBL/GenBank/DDBJ databases">
        <authorList>
            <consortium name="Pathogen Informatics"/>
        </authorList>
    </citation>
    <scope>NUCLEOTIDE SEQUENCE [LARGE SCALE GENOMIC DNA]</scope>
    <source>
        <strain evidence="2 3">SGS1</strain>
    </source>
</reference>
<sequence length="167" mass="18764">MLQFGKMSKCCCFSLAGGCISAIIFHIILCITQIFSEEDNKIWIIVSSSVLAVLIILGLALKNYIIMIIVSIFAAIFACSSIITLIFIIISLFKKDQYNIETKVLAIISTSIIIIIIILYFNIYLSTSRVFKVGGTGWEYKNYIQIEEEKAEKDKEAEPEHSGDYKA</sequence>
<organism evidence="2 3">
    <name type="scientific">Plasmodium relictum</name>
    <dbReference type="NCBI Taxonomy" id="85471"/>
    <lineage>
        <taxon>Eukaryota</taxon>
        <taxon>Sar</taxon>
        <taxon>Alveolata</taxon>
        <taxon>Apicomplexa</taxon>
        <taxon>Aconoidasida</taxon>
        <taxon>Haemosporida</taxon>
        <taxon>Plasmodiidae</taxon>
        <taxon>Plasmodium</taxon>
        <taxon>Plasmodium (Haemamoeba)</taxon>
    </lineage>
</organism>
<proteinExistence type="predicted"/>
<keyword evidence="3" id="KW-1185">Reference proteome</keyword>